<keyword evidence="2" id="KW-0804">Transcription</keyword>
<dbReference type="GeneID" id="79317378"/>
<proteinExistence type="predicted"/>
<dbReference type="EMBL" id="JBHTBF010000003">
    <property type="protein sequence ID" value="MFC7318442.1"/>
    <property type="molecule type" value="Genomic_DNA"/>
</dbReference>
<comment type="caution">
    <text evidence="4">The sequence shown here is derived from an EMBL/GenBank/DDBJ whole genome shotgun (WGS) entry which is preliminary data.</text>
</comment>
<reference evidence="4 5" key="1">
    <citation type="journal article" date="2019" name="Int. J. Syst. Evol. Microbiol.">
        <title>The Global Catalogue of Microorganisms (GCM) 10K type strain sequencing project: providing services to taxonomists for standard genome sequencing and annotation.</title>
        <authorList>
            <consortium name="The Broad Institute Genomics Platform"/>
            <consortium name="The Broad Institute Genome Sequencing Center for Infectious Disease"/>
            <person name="Wu L."/>
            <person name="Ma J."/>
        </authorList>
    </citation>
    <scope>NUCLEOTIDE SEQUENCE [LARGE SCALE GENOMIC DNA]</scope>
    <source>
        <strain evidence="4 5">PSR21</strain>
    </source>
</reference>
<evidence type="ECO:0000313" key="4">
    <source>
        <dbReference type="EMBL" id="MFC7318442.1"/>
    </source>
</evidence>
<dbReference type="Proteomes" id="UP001596547">
    <property type="component" value="Unassembled WGS sequence"/>
</dbReference>
<feature type="domain" description="HTH bat-type" evidence="3">
    <location>
        <begin position="156"/>
        <end position="208"/>
    </location>
</feature>
<dbReference type="PANTHER" id="PTHR34236">
    <property type="entry name" value="DIMETHYL SULFOXIDE REDUCTASE TRANSCRIPTIONAL ACTIVATOR"/>
    <property type="match status" value="1"/>
</dbReference>
<keyword evidence="1" id="KW-0805">Transcription regulation</keyword>
<sequence length="219" mass="24840">MSVATFRIPAGDLALERTFETIPDLRFEMAQVVAAEQGTTMSFVRVWGPSREDVEAAFELDPSVAGYTVVSQRGDSWLYELDWESVRLCVLREILFEGDAMILSVKGRNGSWVVQVMVLDRNTLSRIVDNAWKHDFSIDVVRITELDSESASPGELTQEQYETLMTAVEEGYFEIPRRTTMEELAEKLGITHQALSERFRRGHQTLIETSLEGQPPSFE</sequence>
<dbReference type="RefSeq" id="WP_276306714.1">
    <property type="nucleotide sequence ID" value="NZ_CP119993.1"/>
</dbReference>
<dbReference type="PANTHER" id="PTHR34236:SF1">
    <property type="entry name" value="DIMETHYL SULFOXIDE REDUCTASE TRANSCRIPTIONAL ACTIVATOR"/>
    <property type="match status" value="1"/>
</dbReference>
<evidence type="ECO:0000313" key="5">
    <source>
        <dbReference type="Proteomes" id="UP001596547"/>
    </source>
</evidence>
<accession>A0ABD6ADV0</accession>
<protein>
    <submittedName>
        <fullName evidence="4">Helix-turn-helix domain-containing protein</fullName>
    </submittedName>
</protein>
<dbReference type="AlphaFoldDB" id="A0ABD6ADV0"/>
<keyword evidence="5" id="KW-1185">Reference proteome</keyword>
<gene>
    <name evidence="4" type="ORF">ACFQPE_16810</name>
</gene>
<organism evidence="4 5">
    <name type="scientific">Halomarina halobia</name>
    <dbReference type="NCBI Taxonomy" id="3033386"/>
    <lineage>
        <taxon>Archaea</taxon>
        <taxon>Methanobacteriati</taxon>
        <taxon>Methanobacteriota</taxon>
        <taxon>Stenosarchaea group</taxon>
        <taxon>Halobacteria</taxon>
        <taxon>Halobacteriales</taxon>
        <taxon>Natronomonadaceae</taxon>
        <taxon>Halomarina</taxon>
    </lineage>
</organism>
<name>A0ABD6ADV0_9EURY</name>
<evidence type="ECO:0000256" key="2">
    <source>
        <dbReference type="ARBA" id="ARBA00023163"/>
    </source>
</evidence>
<dbReference type="Pfam" id="PF04967">
    <property type="entry name" value="HTH_10"/>
    <property type="match status" value="1"/>
</dbReference>
<dbReference type="InterPro" id="IPR007050">
    <property type="entry name" value="HTH_bacterioopsin"/>
</dbReference>
<evidence type="ECO:0000259" key="3">
    <source>
        <dbReference type="Pfam" id="PF04967"/>
    </source>
</evidence>
<evidence type="ECO:0000256" key="1">
    <source>
        <dbReference type="ARBA" id="ARBA00023015"/>
    </source>
</evidence>